<dbReference type="RefSeq" id="WP_033538110.1">
    <property type="nucleotide sequence ID" value="NZ_CP041153.1"/>
</dbReference>
<name>A0ABX5WKW9_9GAMM</name>
<dbReference type="PROSITE" id="PS51762">
    <property type="entry name" value="GH16_2"/>
    <property type="match status" value="1"/>
</dbReference>
<keyword evidence="4" id="KW-1185">Reference proteome</keyword>
<gene>
    <name evidence="3" type="ORF">FGA12_08625</name>
</gene>
<dbReference type="InterPro" id="IPR050546">
    <property type="entry name" value="Glycosyl_Hydrlase_16"/>
</dbReference>
<sequence length="321" mass="36935">MEQTFLTKTIGCITPFIAALMMVSCTHSVLDNTDELPVAYNGYTGHYKGFSLVLDERFDKFNSEIWSKGDGAVGSESVCRFQPQGVDVSNGQLNLIIEKEYVASSWSEDHQMMKPAYDYSCGELRTRSNKQIKYGRFETRMKAPNRAVASGYISSFFTYTHEGEPKEWEEIDVELEGGRPDKFQANLIYGLDAANWLETRQWGAWEDKINIAPADEWRVYAIEWTPSAIKWFVDGKVYKVLSLKDLACKPVCQNEQKFPTPIPDNLTQLMMNFWIPNDDIQAVFGGNKKRNIYPMKASYDWVRIYQLDEYPLAHWKISPSK</sequence>
<organism evidence="3 4">
    <name type="scientific">Shewanella marisflavi</name>
    <dbReference type="NCBI Taxonomy" id="260364"/>
    <lineage>
        <taxon>Bacteria</taxon>
        <taxon>Pseudomonadati</taxon>
        <taxon>Pseudomonadota</taxon>
        <taxon>Gammaproteobacteria</taxon>
        <taxon>Alteromonadales</taxon>
        <taxon>Shewanellaceae</taxon>
        <taxon>Shewanella</taxon>
    </lineage>
</organism>
<evidence type="ECO:0000313" key="3">
    <source>
        <dbReference type="EMBL" id="QDF75218.1"/>
    </source>
</evidence>
<evidence type="ECO:0000313" key="4">
    <source>
        <dbReference type="Proteomes" id="UP000318758"/>
    </source>
</evidence>
<evidence type="ECO:0000256" key="1">
    <source>
        <dbReference type="ARBA" id="ARBA00006865"/>
    </source>
</evidence>
<dbReference type="Proteomes" id="UP000318758">
    <property type="component" value="Chromosome"/>
</dbReference>
<keyword evidence="3" id="KW-0378">Hydrolase</keyword>
<dbReference type="SUPFAM" id="SSF49899">
    <property type="entry name" value="Concanavalin A-like lectins/glucanases"/>
    <property type="match status" value="1"/>
</dbReference>
<comment type="similarity">
    <text evidence="1">Belongs to the glycosyl hydrolase 16 family.</text>
</comment>
<dbReference type="EMBL" id="CP041153">
    <property type="protein sequence ID" value="QDF75218.1"/>
    <property type="molecule type" value="Genomic_DNA"/>
</dbReference>
<proteinExistence type="inferred from homology"/>
<dbReference type="InterPro" id="IPR013320">
    <property type="entry name" value="ConA-like_dom_sf"/>
</dbReference>
<dbReference type="PANTHER" id="PTHR10963:SF60">
    <property type="entry name" value="GRAM-NEGATIVE BACTERIA-BINDING PROTEIN 1-RELATED"/>
    <property type="match status" value="1"/>
</dbReference>
<evidence type="ECO:0000259" key="2">
    <source>
        <dbReference type="PROSITE" id="PS51762"/>
    </source>
</evidence>
<dbReference type="Pfam" id="PF00722">
    <property type="entry name" value="Glyco_hydro_16"/>
    <property type="match status" value="1"/>
</dbReference>
<feature type="domain" description="GH16" evidence="2">
    <location>
        <begin position="38"/>
        <end position="310"/>
    </location>
</feature>
<protein>
    <submittedName>
        <fullName evidence="3">Glycosyl hydrolase family protein</fullName>
    </submittedName>
</protein>
<dbReference type="InterPro" id="IPR000757">
    <property type="entry name" value="Beta-glucanase-like"/>
</dbReference>
<reference evidence="3 4" key="1">
    <citation type="submission" date="2019-06" db="EMBL/GenBank/DDBJ databases">
        <title>Complete genome of Shewanella marisflavi ECSMB14101, a mussel settlement-inducing bacterium isolated from East China Sea.</title>
        <authorList>
            <person name="Yang J."/>
            <person name="Liang X."/>
            <person name="Chang R."/>
            <person name="Peng L."/>
        </authorList>
    </citation>
    <scope>NUCLEOTIDE SEQUENCE [LARGE SCALE GENOMIC DNA]</scope>
    <source>
        <strain evidence="3 4">ECSMB14101</strain>
    </source>
</reference>
<dbReference type="GO" id="GO:0016787">
    <property type="term" value="F:hydrolase activity"/>
    <property type="evidence" value="ECO:0007669"/>
    <property type="project" value="UniProtKB-KW"/>
</dbReference>
<accession>A0ABX5WKW9</accession>
<dbReference type="PANTHER" id="PTHR10963">
    <property type="entry name" value="GLYCOSYL HYDROLASE-RELATED"/>
    <property type="match status" value="1"/>
</dbReference>
<dbReference type="Gene3D" id="2.60.120.200">
    <property type="match status" value="1"/>
</dbReference>